<dbReference type="PANTHER" id="PTHR43003">
    <property type="entry name" value="DNA-3-METHYLADENINE GLYCOSYLASE"/>
    <property type="match status" value="1"/>
</dbReference>
<keyword evidence="4" id="KW-0227">DNA damage</keyword>
<evidence type="ECO:0000313" key="8">
    <source>
        <dbReference type="Proteomes" id="UP000463983"/>
    </source>
</evidence>
<dbReference type="RefSeq" id="WP_161931612.1">
    <property type="nucleotide sequence ID" value="NZ_CP047901.1"/>
</dbReference>
<evidence type="ECO:0000256" key="5">
    <source>
        <dbReference type="ARBA" id="ARBA00023204"/>
    </source>
</evidence>
<keyword evidence="5" id="KW-0234">DNA repair</keyword>
<dbReference type="Proteomes" id="UP000463983">
    <property type="component" value="Chromosome"/>
</dbReference>
<name>A0A857NBC1_9BACT</name>
<evidence type="ECO:0000256" key="1">
    <source>
        <dbReference type="ARBA" id="ARBA00000086"/>
    </source>
</evidence>
<dbReference type="PANTHER" id="PTHR43003:SF5">
    <property type="entry name" value="DNA-3-METHYLADENINE GLYCOSYLASE"/>
    <property type="match status" value="1"/>
</dbReference>
<dbReference type="InterPro" id="IPR003265">
    <property type="entry name" value="HhH-GPD_domain"/>
</dbReference>
<comment type="similarity">
    <text evidence="2">Belongs to the alkylbase DNA glycosidase AlkA family.</text>
</comment>
<dbReference type="GO" id="GO:0008725">
    <property type="term" value="F:DNA-3-methyladenine glycosylase activity"/>
    <property type="evidence" value="ECO:0007669"/>
    <property type="project" value="TreeGrafter"/>
</dbReference>
<dbReference type="KEGG" id="caqa:MICH65_0241"/>
<dbReference type="FunFam" id="1.10.340.30:FF:000004">
    <property type="entry name" value="DNA-3-methyladenine glycosylase II"/>
    <property type="match status" value="1"/>
</dbReference>
<dbReference type="InterPro" id="IPR011257">
    <property type="entry name" value="DNA_glycosylase"/>
</dbReference>
<dbReference type="AlphaFoldDB" id="A0A857NBC1"/>
<dbReference type="InterPro" id="IPR051912">
    <property type="entry name" value="Alkylbase_DNA_Glycosylase/TA"/>
</dbReference>
<comment type="catalytic activity">
    <reaction evidence="1">
        <text>Hydrolysis of alkylated DNA, releasing 3-methyladenine, 3-methylguanine, 7-methylguanine and 7-methyladenine.</text>
        <dbReference type="EC" id="3.2.2.21"/>
    </reaction>
</comment>
<dbReference type="Pfam" id="PF00730">
    <property type="entry name" value="HhH-GPD"/>
    <property type="match status" value="1"/>
</dbReference>
<protein>
    <recommendedName>
        <fullName evidence="3">DNA-3-methyladenine glycosylase II</fullName>
        <ecNumber evidence="3">3.2.2.21</ecNumber>
    </recommendedName>
</protein>
<feature type="domain" description="HhH-GPD" evidence="6">
    <location>
        <begin position="43"/>
        <end position="199"/>
    </location>
</feature>
<evidence type="ECO:0000256" key="4">
    <source>
        <dbReference type="ARBA" id="ARBA00022763"/>
    </source>
</evidence>
<dbReference type="Gene3D" id="1.10.340.30">
    <property type="entry name" value="Hypothetical protein, domain 2"/>
    <property type="match status" value="1"/>
</dbReference>
<gene>
    <name evidence="7" type="ORF">MICH65_0241</name>
</gene>
<dbReference type="GO" id="GO:0032993">
    <property type="term" value="C:protein-DNA complex"/>
    <property type="evidence" value="ECO:0007669"/>
    <property type="project" value="TreeGrafter"/>
</dbReference>
<dbReference type="SMART" id="SM00478">
    <property type="entry name" value="ENDO3c"/>
    <property type="match status" value="1"/>
</dbReference>
<dbReference type="EC" id="3.2.2.21" evidence="3"/>
<dbReference type="EMBL" id="CP047901">
    <property type="protein sequence ID" value="QHO63222.1"/>
    <property type="molecule type" value="Genomic_DNA"/>
</dbReference>
<accession>A0A857NBC1</accession>
<evidence type="ECO:0000256" key="2">
    <source>
        <dbReference type="ARBA" id="ARBA00010817"/>
    </source>
</evidence>
<dbReference type="GO" id="GO:0005737">
    <property type="term" value="C:cytoplasm"/>
    <property type="evidence" value="ECO:0007669"/>
    <property type="project" value="TreeGrafter"/>
</dbReference>
<dbReference type="SUPFAM" id="SSF48150">
    <property type="entry name" value="DNA-glycosylase"/>
    <property type="match status" value="1"/>
</dbReference>
<dbReference type="Gene3D" id="1.10.1670.40">
    <property type="match status" value="1"/>
</dbReference>
<evidence type="ECO:0000259" key="6">
    <source>
        <dbReference type="SMART" id="SM00478"/>
    </source>
</evidence>
<sequence length="203" mass="23226">MQSTTPEQHLSHDPVIKSLINQYHLPPLEESTNLYLDLVNIIISQQLSVKAAKSITNRLHHLLNYKSSAKVTPHRLLKLSAEQLRSVGLSQPKITYIHHLSQSVIDNQIIIDQLKKASDESVFEQITKLKGLGPWSADMFLIFSLQRPDIFSIHDLGLRTAVSRLYHLDRQDFDAINHLSQKWSPYRSLASRYLWASLDNSPV</sequence>
<dbReference type="GO" id="GO:0006307">
    <property type="term" value="P:DNA alkylation repair"/>
    <property type="evidence" value="ECO:0007669"/>
    <property type="project" value="TreeGrafter"/>
</dbReference>
<keyword evidence="8" id="KW-1185">Reference proteome</keyword>
<proteinExistence type="inferred from homology"/>
<organism evidence="7 8">
    <name type="scientific">Candidatus Chazhemtobacterium aquaticus</name>
    <dbReference type="NCBI Taxonomy" id="2715735"/>
    <lineage>
        <taxon>Bacteria</taxon>
        <taxon>Candidatus Chazhemtobacteraceae</taxon>
        <taxon>Candidatus Chazhemtobacterium</taxon>
    </lineage>
</organism>
<reference evidence="8" key="1">
    <citation type="journal article" date="2020" name="Microorganisms">
        <title>Complete Genome of a Member of a New Bacterial Lineage in the Microgenomates Group Reveals an Unusual Nucleotide Composition Disparity Between Two Strands of DNA and Limited Metabolic Potential.</title>
        <authorList>
            <person name="Kadnikov V.V."/>
            <person name="Mardanov A.V."/>
            <person name="Beletsky A.V."/>
            <person name="Karnachuk O.V."/>
            <person name="Ravin N.V."/>
        </authorList>
    </citation>
    <scope>NUCLEOTIDE SEQUENCE [LARGE SCALE GENOMIC DNA]</scope>
</reference>
<dbReference type="GO" id="GO:0032131">
    <property type="term" value="F:alkylated DNA binding"/>
    <property type="evidence" value="ECO:0007669"/>
    <property type="project" value="TreeGrafter"/>
</dbReference>
<evidence type="ECO:0000313" key="7">
    <source>
        <dbReference type="EMBL" id="QHO63222.1"/>
    </source>
</evidence>
<evidence type="ECO:0000256" key="3">
    <source>
        <dbReference type="ARBA" id="ARBA00012000"/>
    </source>
</evidence>
<dbReference type="CDD" id="cd00056">
    <property type="entry name" value="ENDO3c"/>
    <property type="match status" value="1"/>
</dbReference>
<dbReference type="GO" id="GO:0006285">
    <property type="term" value="P:base-excision repair, AP site formation"/>
    <property type="evidence" value="ECO:0007669"/>
    <property type="project" value="TreeGrafter"/>
</dbReference>
<dbReference type="GO" id="GO:0043916">
    <property type="term" value="F:DNA-7-methylguanine glycosylase activity"/>
    <property type="evidence" value="ECO:0007669"/>
    <property type="project" value="TreeGrafter"/>
</dbReference>